<keyword evidence="8" id="KW-1185">Reference proteome</keyword>
<dbReference type="Gene3D" id="3.40.50.300">
    <property type="entry name" value="P-loop containing nucleotide triphosphate hydrolases"/>
    <property type="match status" value="2"/>
</dbReference>
<dbReference type="GO" id="GO:0016787">
    <property type="term" value="F:hydrolase activity"/>
    <property type="evidence" value="ECO:0007669"/>
    <property type="project" value="UniProtKB-KW"/>
</dbReference>
<dbReference type="Proteomes" id="UP000000602">
    <property type="component" value="Chromosome"/>
</dbReference>
<dbReference type="STRING" id="177439.DP2083"/>
<dbReference type="HOGENOM" id="CLU_001832_5_6_7"/>
<evidence type="ECO:0000256" key="1">
    <source>
        <dbReference type="ARBA" id="ARBA00022741"/>
    </source>
</evidence>
<dbReference type="InterPro" id="IPR048333">
    <property type="entry name" value="HA2_WH"/>
</dbReference>
<keyword evidence="4" id="KW-0067">ATP-binding</keyword>
<evidence type="ECO:0000259" key="6">
    <source>
        <dbReference type="PROSITE" id="PS51194"/>
    </source>
</evidence>
<evidence type="ECO:0000313" key="8">
    <source>
        <dbReference type="Proteomes" id="UP000000602"/>
    </source>
</evidence>
<dbReference type="InterPro" id="IPR013689">
    <property type="entry name" value="RNA_helicase_ATP-dep_HrpB_C"/>
</dbReference>
<reference evidence="8" key="1">
    <citation type="journal article" date="2004" name="Environ. Microbiol.">
        <title>The genome of Desulfotalea psychrophila, a sulfate-reducing bacterium from permanently cold Arctic sediments.</title>
        <authorList>
            <person name="Rabus R."/>
            <person name="Ruepp A."/>
            <person name="Frickey T."/>
            <person name="Rattei T."/>
            <person name="Fartmann B."/>
            <person name="Stark M."/>
            <person name="Bauer M."/>
            <person name="Zibat A."/>
            <person name="Lombardot T."/>
            <person name="Becker I."/>
            <person name="Amann J."/>
            <person name="Gellner K."/>
            <person name="Teeling H."/>
            <person name="Leuschner W.D."/>
            <person name="Gloeckner F.-O."/>
            <person name="Lupas A.N."/>
            <person name="Amann R."/>
            <person name="Klenk H.-P."/>
        </authorList>
    </citation>
    <scope>NUCLEOTIDE SEQUENCE [LARGE SCALE GENOMIC DNA]</scope>
    <source>
        <strain evidence="8">DSM 12343 / LSv54</strain>
    </source>
</reference>
<dbReference type="eggNOG" id="COG1643">
    <property type="taxonomic scope" value="Bacteria"/>
</dbReference>
<dbReference type="GO" id="GO:0003676">
    <property type="term" value="F:nucleic acid binding"/>
    <property type="evidence" value="ECO:0007669"/>
    <property type="project" value="InterPro"/>
</dbReference>
<dbReference type="NCBIfam" id="TIGR01970">
    <property type="entry name" value="DEAH_box_HrpB"/>
    <property type="match status" value="1"/>
</dbReference>
<sequence length="840" mass="93846">MQNPTITKSLSNYPISAVLDSLQESLAAGHTVLKSPTGSGKTTIAPITLLGQDWLHGKKIYMLEPRRVAARAAAYRMSSLLGERIGQTVGYITRYSKEFSANTKIFIVTEGVFLKTIQKDQELTDIGLVIFDEYHERSLIADLCLALCLDLATLREDFRLLVMSATLDSEKLAKLLDNARIVESAGKSFPVSVIYQPPATEFTPLSMSVTSAISYALANYEGDILTFLPGIADIKSVERELESIGNNVKILPLYGDLPIEQQDKILAPKQNRQRRVVLATPVAETSLTVDGVRCIVDSGLHKHPVYNPKNGLTSLVTSRISRASAEQRRGRAGRQNSGMCIRLWDEKIHHGLLAFTPPEICNADLTSLVLELAHWGVNDAKQLKWLDPPGKGAWEKAVKLLTQLSALNKKGEITDIGRKLRKFPLHPRLSYMLLKATELSLGLTGCYLAGILSERDIFQGHDNGIDIRDRIKALSSLSNRSSSYSGRANLNTQVCKQILQQVEQWRKTLGIRWAETINSEETGNLLCFCYPDRIAIGRSQQDSTFQLANGRQARISAQDSLNNSQIIVAAKVDVRGGNGKIFLAAPTTLMELEKNHPDLISTSDHIRWDKKELAVQARRETFIGLAKISSKPISLQDKDVALTLLLKGIQETGSEALPWSKSSRELQARLQTLFNYDQNNWQDFSDEALIQDLTWLEPFCYGFTKVQQLRDIDFQSALLAKLSYNKQQLLQTLAPTHTKVPSGSNIKITYHLGDEPRLAVRLQEVFGMCDTPTICGGSLPLTLHLLSPARRSMQITKDLKSFWQRTYPEIKKELAGRYPKHYWPDNPLEAQATSRTKRKM</sequence>
<dbReference type="RefSeq" id="WP_011189324.1">
    <property type="nucleotide sequence ID" value="NC_006138.1"/>
</dbReference>
<dbReference type="InterPro" id="IPR014001">
    <property type="entry name" value="Helicase_ATP-bd"/>
</dbReference>
<dbReference type="InterPro" id="IPR007502">
    <property type="entry name" value="Helicase-assoc_dom"/>
</dbReference>
<keyword evidence="1" id="KW-0547">Nucleotide-binding</keyword>
<proteinExistence type="predicted"/>
<accession>Q6ALG3</accession>
<dbReference type="PANTHER" id="PTHR43519">
    <property type="entry name" value="ATP-DEPENDENT RNA HELICASE HRPB"/>
    <property type="match status" value="1"/>
</dbReference>
<dbReference type="InterPro" id="IPR027417">
    <property type="entry name" value="P-loop_NTPase"/>
</dbReference>
<feature type="domain" description="Helicase ATP-binding" evidence="5">
    <location>
        <begin position="22"/>
        <end position="185"/>
    </location>
</feature>
<dbReference type="SMART" id="SM00847">
    <property type="entry name" value="HA2"/>
    <property type="match status" value="1"/>
</dbReference>
<dbReference type="Pfam" id="PF08482">
    <property type="entry name" value="HrpB_C"/>
    <property type="match status" value="1"/>
</dbReference>
<feature type="domain" description="Helicase C-terminal" evidence="6">
    <location>
        <begin position="212"/>
        <end position="376"/>
    </location>
</feature>
<dbReference type="PANTHER" id="PTHR43519:SF1">
    <property type="entry name" value="ATP-DEPENDENT RNA HELICASE HRPB"/>
    <property type="match status" value="1"/>
</dbReference>
<dbReference type="PROSITE" id="PS51194">
    <property type="entry name" value="HELICASE_CTER"/>
    <property type="match status" value="1"/>
</dbReference>
<dbReference type="CDD" id="cd18791">
    <property type="entry name" value="SF2_C_RHA"/>
    <property type="match status" value="1"/>
</dbReference>
<gene>
    <name evidence="7" type="ordered locus">DP2083</name>
</gene>
<dbReference type="SMART" id="SM00487">
    <property type="entry name" value="DEXDc"/>
    <property type="match status" value="1"/>
</dbReference>
<dbReference type="Gene3D" id="1.20.120.1080">
    <property type="match status" value="1"/>
</dbReference>
<dbReference type="SMART" id="SM00490">
    <property type="entry name" value="HELICc"/>
    <property type="match status" value="1"/>
</dbReference>
<keyword evidence="3 7" id="KW-0347">Helicase</keyword>
<dbReference type="GO" id="GO:0004386">
    <property type="term" value="F:helicase activity"/>
    <property type="evidence" value="ECO:0007669"/>
    <property type="project" value="UniProtKB-KW"/>
</dbReference>
<dbReference type="Pfam" id="PF00270">
    <property type="entry name" value="DEAD"/>
    <property type="match status" value="1"/>
</dbReference>
<dbReference type="SUPFAM" id="SSF52540">
    <property type="entry name" value="P-loop containing nucleoside triphosphate hydrolases"/>
    <property type="match status" value="2"/>
</dbReference>
<dbReference type="OrthoDB" id="9805617at2"/>
<dbReference type="KEGG" id="dps:DP2083"/>
<dbReference type="AlphaFoldDB" id="Q6ALG3"/>
<dbReference type="EMBL" id="CR522870">
    <property type="protein sequence ID" value="CAG36812.1"/>
    <property type="molecule type" value="Genomic_DNA"/>
</dbReference>
<evidence type="ECO:0000313" key="7">
    <source>
        <dbReference type="EMBL" id="CAG36812.1"/>
    </source>
</evidence>
<dbReference type="InterPro" id="IPR011545">
    <property type="entry name" value="DEAD/DEAH_box_helicase_dom"/>
</dbReference>
<dbReference type="InterPro" id="IPR010225">
    <property type="entry name" value="HrpB"/>
</dbReference>
<dbReference type="PROSITE" id="PS51192">
    <property type="entry name" value="HELICASE_ATP_BIND_1"/>
    <property type="match status" value="1"/>
</dbReference>
<organism evidence="7 8">
    <name type="scientific">Desulfotalea psychrophila (strain LSv54 / DSM 12343)</name>
    <dbReference type="NCBI Taxonomy" id="177439"/>
    <lineage>
        <taxon>Bacteria</taxon>
        <taxon>Pseudomonadati</taxon>
        <taxon>Thermodesulfobacteriota</taxon>
        <taxon>Desulfobulbia</taxon>
        <taxon>Desulfobulbales</taxon>
        <taxon>Desulfocapsaceae</taxon>
        <taxon>Desulfotalea</taxon>
    </lineage>
</organism>
<dbReference type="GO" id="GO:0005524">
    <property type="term" value="F:ATP binding"/>
    <property type="evidence" value="ECO:0007669"/>
    <property type="project" value="UniProtKB-KW"/>
</dbReference>
<dbReference type="Pfam" id="PF00271">
    <property type="entry name" value="Helicase_C"/>
    <property type="match status" value="1"/>
</dbReference>
<evidence type="ECO:0000256" key="4">
    <source>
        <dbReference type="ARBA" id="ARBA00022840"/>
    </source>
</evidence>
<evidence type="ECO:0000256" key="3">
    <source>
        <dbReference type="ARBA" id="ARBA00022806"/>
    </source>
</evidence>
<dbReference type="Pfam" id="PF04408">
    <property type="entry name" value="WHD_HA2"/>
    <property type="match status" value="1"/>
</dbReference>
<evidence type="ECO:0000259" key="5">
    <source>
        <dbReference type="PROSITE" id="PS51192"/>
    </source>
</evidence>
<keyword evidence="2" id="KW-0378">Hydrolase</keyword>
<name>Q6ALG3_DESPS</name>
<evidence type="ECO:0000256" key="2">
    <source>
        <dbReference type="ARBA" id="ARBA00022801"/>
    </source>
</evidence>
<protein>
    <submittedName>
        <fullName evidence="7">Related to ATP-dependent helicase</fullName>
    </submittedName>
</protein>
<dbReference type="InterPro" id="IPR001650">
    <property type="entry name" value="Helicase_C-like"/>
</dbReference>
<dbReference type="PIRSF" id="PIRSF005496">
    <property type="entry name" value="ATP_hel_hrpB"/>
    <property type="match status" value="1"/>
</dbReference>